<accession>A0A2R8C781</accession>
<protein>
    <recommendedName>
        <fullName evidence="3">3-mercaptopropionate dioxygenase</fullName>
    </recommendedName>
</protein>
<dbReference type="OrthoDB" id="7059163at2"/>
<reference evidence="2" key="1">
    <citation type="submission" date="2018-03" db="EMBL/GenBank/DDBJ databases">
        <authorList>
            <person name="Rodrigo-Torres L."/>
            <person name="Arahal R. D."/>
            <person name="Lucena T."/>
        </authorList>
    </citation>
    <scope>NUCLEOTIDE SEQUENCE [LARGE SCALE GENOMIC DNA]</scope>
    <source>
        <strain evidence="2">CECT 7615</strain>
    </source>
</reference>
<dbReference type="EMBL" id="ONZG01000004">
    <property type="protein sequence ID" value="SPJ28268.1"/>
    <property type="molecule type" value="Genomic_DNA"/>
</dbReference>
<evidence type="ECO:0000313" key="2">
    <source>
        <dbReference type="Proteomes" id="UP000244898"/>
    </source>
</evidence>
<dbReference type="RefSeq" id="WP_108786565.1">
    <property type="nucleotide sequence ID" value="NZ_ONZG01000004.1"/>
</dbReference>
<sequence>MPEFSFDAMVSSIKDRLTTADPQLAIQTYLQDLVRDPAPLLAASDKLSEPETLFHEDDDLSIWHCRFQPDVMLPPHEHLLPVLIACYSGEELSLLYQSGEAGLDQVGEISAAEGEVIALDRDAIHAVTAKGDRPSEAIHVYLGPLMKLKRDFYDWDTGKAVDFTMEAFEGMKRPV</sequence>
<dbReference type="InterPro" id="IPR011051">
    <property type="entry name" value="RmlC_Cupin_sf"/>
</dbReference>
<dbReference type="Proteomes" id="UP000244898">
    <property type="component" value="Unassembled WGS sequence"/>
</dbReference>
<evidence type="ECO:0000313" key="1">
    <source>
        <dbReference type="EMBL" id="SPJ28268.1"/>
    </source>
</evidence>
<keyword evidence="2" id="KW-1185">Reference proteome</keyword>
<organism evidence="1 2">
    <name type="scientific">Falsiruegeria mediterranea M17</name>
    <dbReference type="NCBI Taxonomy" id="1200281"/>
    <lineage>
        <taxon>Bacteria</taxon>
        <taxon>Pseudomonadati</taxon>
        <taxon>Pseudomonadota</taxon>
        <taxon>Alphaproteobacteria</taxon>
        <taxon>Rhodobacterales</taxon>
        <taxon>Roseobacteraceae</taxon>
        <taxon>Falsiruegeria</taxon>
    </lineage>
</organism>
<name>A0A2R8C781_9RHOB</name>
<dbReference type="InterPro" id="IPR014710">
    <property type="entry name" value="RmlC-like_jellyroll"/>
</dbReference>
<gene>
    <name evidence="1" type="ORF">TRM7615_01766</name>
</gene>
<dbReference type="SUPFAM" id="SSF51182">
    <property type="entry name" value="RmlC-like cupins"/>
    <property type="match status" value="1"/>
</dbReference>
<dbReference type="Gene3D" id="2.60.120.10">
    <property type="entry name" value="Jelly Rolls"/>
    <property type="match status" value="1"/>
</dbReference>
<proteinExistence type="predicted"/>
<evidence type="ECO:0008006" key="3">
    <source>
        <dbReference type="Google" id="ProtNLM"/>
    </source>
</evidence>
<dbReference type="AlphaFoldDB" id="A0A2R8C781"/>